<dbReference type="EMBL" id="BJXR01000043">
    <property type="protein sequence ID" value="GEN11022.1"/>
    <property type="molecule type" value="Genomic_DNA"/>
</dbReference>
<accession>A0A511TC53</accession>
<evidence type="ECO:0000313" key="5">
    <source>
        <dbReference type="Proteomes" id="UP000321514"/>
    </source>
</evidence>
<protein>
    <recommendedName>
        <fullName evidence="6">Lipoprotein</fullName>
    </recommendedName>
</protein>
<feature type="chain" id="PRO_5023010570" description="Lipoprotein" evidence="1">
    <location>
        <begin position="20"/>
        <end position="521"/>
    </location>
</feature>
<evidence type="ECO:0000313" key="2">
    <source>
        <dbReference type="EMBL" id="GEN11022.1"/>
    </source>
</evidence>
<reference evidence="2 5" key="2">
    <citation type="submission" date="2019-07" db="EMBL/GenBank/DDBJ databases">
        <title>Whole genome shotgun sequence of Myxococcus fulvus NBRC 100333.</title>
        <authorList>
            <person name="Hosoyama A."/>
            <person name="Uohara A."/>
            <person name="Ohji S."/>
            <person name="Ichikawa N."/>
        </authorList>
    </citation>
    <scope>NUCLEOTIDE SEQUENCE [LARGE SCALE GENOMIC DNA]</scope>
    <source>
        <strain evidence="2 5">NBRC 100333</strain>
    </source>
</reference>
<evidence type="ECO:0000313" key="4">
    <source>
        <dbReference type="Proteomes" id="UP000183760"/>
    </source>
</evidence>
<proteinExistence type="predicted"/>
<dbReference type="OrthoDB" id="9885883at2"/>
<name>A0A511TC53_MYXFU</name>
<evidence type="ECO:0000313" key="3">
    <source>
        <dbReference type="EMBL" id="SET39891.1"/>
    </source>
</evidence>
<comment type="caution">
    <text evidence="2">The sequence shown here is derived from an EMBL/GenBank/DDBJ whole genome shotgun (WGS) entry which is preliminary data.</text>
</comment>
<feature type="signal peptide" evidence="1">
    <location>
        <begin position="1"/>
        <end position="19"/>
    </location>
</feature>
<dbReference type="STRING" id="1334629.MFUL124B02_32005"/>
<dbReference type="AlphaFoldDB" id="A0A511TC53"/>
<dbReference type="Proteomes" id="UP000183760">
    <property type="component" value="Unassembled WGS sequence"/>
</dbReference>
<gene>
    <name evidence="2" type="ORF">MFU01_60590</name>
    <name evidence="3" type="ORF">SAMN05443572_102141</name>
</gene>
<dbReference type="PROSITE" id="PS51257">
    <property type="entry name" value="PROKAR_LIPOPROTEIN"/>
    <property type="match status" value="1"/>
</dbReference>
<sequence>MTLKTRGVVLMWSAVGLVACGGSGTEAPPPPAETAGVVTSAVVPPCTGTNAWTTLGHDARRSSTSDGCAWHPLRKLWEYAPTAGAGRTVQGVERVVANTGGVYLTWNSNPNYVGSGGSPALDKLAVDTGANVWSVDRQLNDNRGHWPTMFTYEKNVGGGVYEAKEGIVRNDDGIRTWSQQFGANYYSGGTIPYAEYEQAPNDSWGQSLSDGTRLWVYNQLHYHGPKLGLRSMDKRGNLLLELNTYGYYGGTRVFPQHQWDTAEDRLGSIAADGGFIYLAAIYNFQCSTNCSATEPRPFATGLYGWDVATGTARWPRVALEPASHISVSGNRIYLLERDPATGTVTFNIRNAGYNGASLFRSAPLPASHLTGFQAPVLVAGRAIFAAQETSGSNLGTVLYSFDALSGGTPLTTTLTGVYDVIIPFYGRDLLDFSTTPFAGRRSTSIAAASGTKDDAGVSIPTLVITSRTGLHVVAVSTLSTLWSATKASLVGTSDGGALRDPVIVKDRVYVVDRNKVYALGL</sequence>
<dbReference type="Proteomes" id="UP000321514">
    <property type="component" value="Unassembled WGS sequence"/>
</dbReference>
<organism evidence="2 5">
    <name type="scientific">Myxococcus fulvus</name>
    <dbReference type="NCBI Taxonomy" id="33"/>
    <lineage>
        <taxon>Bacteria</taxon>
        <taxon>Pseudomonadati</taxon>
        <taxon>Myxococcota</taxon>
        <taxon>Myxococcia</taxon>
        <taxon>Myxococcales</taxon>
        <taxon>Cystobacterineae</taxon>
        <taxon>Myxococcaceae</taxon>
        <taxon>Myxococcus</taxon>
    </lineage>
</organism>
<evidence type="ECO:0008006" key="6">
    <source>
        <dbReference type="Google" id="ProtNLM"/>
    </source>
</evidence>
<keyword evidence="4" id="KW-1185">Reference proteome</keyword>
<reference evidence="3 4" key="1">
    <citation type="submission" date="2016-10" db="EMBL/GenBank/DDBJ databases">
        <authorList>
            <person name="Varghese N."/>
            <person name="Submissions S."/>
        </authorList>
    </citation>
    <scope>NUCLEOTIDE SEQUENCE [LARGE SCALE GENOMIC DNA]</scope>
    <source>
        <strain evidence="3 4">DSM 16525</strain>
    </source>
</reference>
<keyword evidence="1" id="KW-0732">Signal</keyword>
<evidence type="ECO:0000256" key="1">
    <source>
        <dbReference type="SAM" id="SignalP"/>
    </source>
</evidence>
<dbReference type="EMBL" id="FOIB01000002">
    <property type="protein sequence ID" value="SET39891.1"/>
    <property type="molecule type" value="Genomic_DNA"/>
</dbReference>
<dbReference type="RefSeq" id="WP_074950340.1">
    <property type="nucleotide sequence ID" value="NZ_BJXR01000043.1"/>
</dbReference>